<feature type="signal peptide" evidence="1">
    <location>
        <begin position="1"/>
        <end position="22"/>
    </location>
</feature>
<dbReference type="AlphaFoldDB" id="A0AAP9GIB7"/>
<feature type="chain" id="PRO_5043042224" description="DUF3757 domain-containing protein" evidence="1">
    <location>
        <begin position="23"/>
        <end position="140"/>
    </location>
</feature>
<dbReference type="RefSeq" id="WP_054824239.1">
    <property type="nucleotide sequence ID" value="NZ_CP033138.1"/>
</dbReference>
<protein>
    <recommendedName>
        <fullName evidence="6">DUF3757 domain-containing protein</fullName>
    </recommendedName>
</protein>
<evidence type="ECO:0000256" key="1">
    <source>
        <dbReference type="SAM" id="SignalP"/>
    </source>
</evidence>
<dbReference type="EMBL" id="CP045860">
    <property type="protein sequence ID" value="QGH50655.1"/>
    <property type="molecule type" value="Genomic_DNA"/>
</dbReference>
<evidence type="ECO:0000313" key="3">
    <source>
        <dbReference type="EMBL" id="QGH50655.1"/>
    </source>
</evidence>
<evidence type="ECO:0000313" key="5">
    <source>
        <dbReference type="Proteomes" id="UP000390336"/>
    </source>
</evidence>
<evidence type="ECO:0000313" key="4">
    <source>
        <dbReference type="Proteomes" id="UP000272136"/>
    </source>
</evidence>
<evidence type="ECO:0008006" key="6">
    <source>
        <dbReference type="Google" id="ProtNLM"/>
    </source>
</evidence>
<dbReference type="Proteomes" id="UP000390336">
    <property type="component" value="Chromosome 2"/>
</dbReference>
<dbReference type="EMBL" id="CP033138">
    <property type="protein sequence ID" value="AYO16488.1"/>
    <property type="molecule type" value="Genomic_DNA"/>
</dbReference>
<organism evidence="3 5">
    <name type="scientific">Vibrio owensii</name>
    <dbReference type="NCBI Taxonomy" id="696485"/>
    <lineage>
        <taxon>Bacteria</taxon>
        <taxon>Pseudomonadati</taxon>
        <taxon>Pseudomonadota</taxon>
        <taxon>Gammaproteobacteria</taxon>
        <taxon>Vibrionales</taxon>
        <taxon>Vibrionaceae</taxon>
        <taxon>Vibrio</taxon>
    </lineage>
</organism>
<evidence type="ECO:0000313" key="2">
    <source>
        <dbReference type="EMBL" id="AYO16488.1"/>
    </source>
</evidence>
<accession>A0AAP9GIB7</accession>
<dbReference type="Proteomes" id="UP000272136">
    <property type="component" value="Chromosome 2"/>
</dbReference>
<reference evidence="2 4" key="2">
    <citation type="submission" date="2018-10" db="EMBL/GenBank/DDBJ databases">
        <title>Whole Genome of Vibrio owensii strain 170502, isolated from Acute Hepatopancreatic Necrosis Disease (AHPND) shrimp.</title>
        <authorList>
            <person name="Yan M."/>
            <person name="Wang X."/>
            <person name="Wang Y."/>
        </authorList>
    </citation>
    <scope>NUCLEOTIDE SEQUENCE [LARGE SCALE GENOMIC DNA]</scope>
    <source>
        <strain evidence="2 4">1700302</strain>
    </source>
</reference>
<keyword evidence="1" id="KW-0732">Signal</keyword>
<reference evidence="3" key="3">
    <citation type="submission" date="2019-11" db="EMBL/GenBank/DDBJ databases">
        <title>Complete genome sequence of Vibrio owensii SH-14 isolated from shrimp with acute hepatopancreatic necrosis diease.</title>
        <authorList>
            <person name="Liang X."/>
            <person name="Wang Y."/>
        </authorList>
    </citation>
    <scope>NUCLEOTIDE SEQUENCE</scope>
    <source>
        <strain evidence="3">SH14</strain>
    </source>
</reference>
<sequence length="140" mass="15352">MKKKLFAALVLSLIAFTTSANMVVSEGQFVSIKCAAVGYDPVGNPQDYVPWEDNYFGPMNYSITKDNEGYKMTTGLYSGQFFNVRQGGSKHNLLFIQSYNGGAEIATIAINSNIMTYTNTSGVFYNRLCVGKLKSGIVLN</sequence>
<gene>
    <name evidence="3" type="ORF">APZ19_26700</name>
    <name evidence="2" type="ORF">D0812_18930</name>
</gene>
<proteinExistence type="predicted"/>
<keyword evidence="4" id="KW-1185">Reference proteome</keyword>
<name>A0AAP9GIB7_9VIBR</name>
<reference evidence="3 5" key="1">
    <citation type="journal article" date="2015" name="Genome Announc.">
        <title>Draft Genome Sequence of Vibrio owensii Strain SH-14, Which Causes Shrimp Acute Hepatopancreatic Necrosis Disease.</title>
        <authorList>
            <person name="Liu L."/>
            <person name="Xiao J."/>
            <person name="Xia X."/>
            <person name="Pan Y."/>
            <person name="Yan S."/>
            <person name="Wang Y."/>
        </authorList>
    </citation>
    <scope>NUCLEOTIDE SEQUENCE [LARGE SCALE GENOMIC DNA]</scope>
    <source>
        <strain evidence="3 5">SH14</strain>
    </source>
</reference>